<keyword evidence="2" id="KW-0732">Signal</keyword>
<evidence type="ECO:0000313" key="4">
    <source>
        <dbReference type="Proteomes" id="UP000694240"/>
    </source>
</evidence>
<feature type="chain" id="PRO_5035848657" description="Transmembrane protein" evidence="2">
    <location>
        <begin position="26"/>
        <end position="68"/>
    </location>
</feature>
<feature type="signal peptide" evidence="2">
    <location>
        <begin position="1"/>
        <end position="25"/>
    </location>
</feature>
<protein>
    <recommendedName>
        <fullName evidence="5">Transmembrane protein</fullName>
    </recommendedName>
</protein>
<dbReference type="AlphaFoldDB" id="A0A8T1Y0D8"/>
<dbReference type="EMBL" id="JAEFBK010000012">
    <property type="protein sequence ID" value="KAG7539881.1"/>
    <property type="molecule type" value="Genomic_DNA"/>
</dbReference>
<evidence type="ECO:0000256" key="2">
    <source>
        <dbReference type="SAM" id="SignalP"/>
    </source>
</evidence>
<comment type="caution">
    <text evidence="3">The sequence shown here is derived from an EMBL/GenBank/DDBJ whole genome shotgun (WGS) entry which is preliminary data.</text>
</comment>
<organism evidence="3 4">
    <name type="scientific">Arabidopsis thaliana x Arabidopsis arenosa</name>
    <dbReference type="NCBI Taxonomy" id="1240361"/>
    <lineage>
        <taxon>Eukaryota</taxon>
        <taxon>Viridiplantae</taxon>
        <taxon>Streptophyta</taxon>
        <taxon>Embryophyta</taxon>
        <taxon>Tracheophyta</taxon>
        <taxon>Spermatophyta</taxon>
        <taxon>Magnoliopsida</taxon>
        <taxon>eudicotyledons</taxon>
        <taxon>Gunneridae</taxon>
        <taxon>Pentapetalae</taxon>
        <taxon>rosids</taxon>
        <taxon>malvids</taxon>
        <taxon>Brassicales</taxon>
        <taxon>Brassicaceae</taxon>
        <taxon>Camelineae</taxon>
        <taxon>Arabidopsis</taxon>
    </lineage>
</organism>
<name>A0A8T1Y0D8_9BRAS</name>
<gene>
    <name evidence="3" type="ORF">ISN45_Aa07g001520</name>
</gene>
<accession>A0A8T1Y0D8</accession>
<reference evidence="3 4" key="1">
    <citation type="submission" date="2020-12" db="EMBL/GenBank/DDBJ databases">
        <title>Concerted genomic and epigenomic changes stabilize Arabidopsis allopolyploids.</title>
        <authorList>
            <person name="Chen Z."/>
        </authorList>
    </citation>
    <scope>NUCLEOTIDE SEQUENCE [LARGE SCALE GENOMIC DNA]</scope>
    <source>
        <strain evidence="3">Allo738</strain>
        <tissue evidence="3">Leaf</tissue>
    </source>
</reference>
<dbReference type="Proteomes" id="UP000694240">
    <property type="component" value="Chromosome 12"/>
</dbReference>
<evidence type="ECO:0008006" key="5">
    <source>
        <dbReference type="Google" id="ProtNLM"/>
    </source>
</evidence>
<keyword evidence="4" id="KW-1185">Reference proteome</keyword>
<feature type="region of interest" description="Disordered" evidence="1">
    <location>
        <begin position="45"/>
        <end position="68"/>
    </location>
</feature>
<evidence type="ECO:0000256" key="1">
    <source>
        <dbReference type="SAM" id="MobiDB-lite"/>
    </source>
</evidence>
<proteinExistence type="predicted"/>
<evidence type="ECO:0000313" key="3">
    <source>
        <dbReference type="EMBL" id="KAG7539881.1"/>
    </source>
</evidence>
<sequence length="68" mass="7713">MYKEVFWLVTLIFLLFSGSSNTALARMEYETPNTKEGIWDEKLIRGSKIETPGSSSRRAPDPPINPKP</sequence>